<dbReference type="KEGG" id="scm:SCHCO_02616283"/>
<proteinExistence type="predicted"/>
<keyword evidence="2" id="KW-1185">Reference proteome</keyword>
<evidence type="ECO:0000313" key="2">
    <source>
        <dbReference type="Proteomes" id="UP000007431"/>
    </source>
</evidence>
<feature type="non-terminal residue" evidence="1">
    <location>
        <position position="364"/>
    </location>
</feature>
<dbReference type="HOGENOM" id="CLU_059587_0_0_1"/>
<gene>
    <name evidence="1" type="ORF">SCHCODRAFT_107205</name>
</gene>
<organism evidence="2">
    <name type="scientific">Schizophyllum commune (strain H4-8 / FGSC 9210)</name>
    <name type="common">Split gill fungus</name>
    <dbReference type="NCBI Taxonomy" id="578458"/>
    <lineage>
        <taxon>Eukaryota</taxon>
        <taxon>Fungi</taxon>
        <taxon>Dikarya</taxon>
        <taxon>Basidiomycota</taxon>
        <taxon>Agaricomycotina</taxon>
        <taxon>Agaricomycetes</taxon>
        <taxon>Agaricomycetidae</taxon>
        <taxon>Agaricales</taxon>
        <taxon>Schizophyllaceae</taxon>
        <taxon>Schizophyllum</taxon>
    </lineage>
</organism>
<dbReference type="InParanoid" id="D8PXK1"/>
<dbReference type="AlphaFoldDB" id="D8PXK1"/>
<dbReference type="EMBL" id="GL377304">
    <property type="protein sequence ID" value="EFI99687.1"/>
    <property type="molecule type" value="Genomic_DNA"/>
</dbReference>
<accession>D8PXK1</accession>
<dbReference type="VEuPathDB" id="FungiDB:SCHCODRAFT_02616283"/>
<dbReference type="Proteomes" id="UP000007431">
    <property type="component" value="Unassembled WGS sequence"/>
</dbReference>
<dbReference type="GeneID" id="9585787"/>
<dbReference type="OrthoDB" id="508139at2759"/>
<evidence type="ECO:0000313" key="1">
    <source>
        <dbReference type="EMBL" id="EFI99687.1"/>
    </source>
</evidence>
<reference evidence="1 2" key="1">
    <citation type="journal article" date="2010" name="Nat. Biotechnol.">
        <title>Genome sequence of the model mushroom Schizophyllum commune.</title>
        <authorList>
            <person name="Ohm R.A."/>
            <person name="de Jong J.F."/>
            <person name="Lugones L.G."/>
            <person name="Aerts A."/>
            <person name="Kothe E."/>
            <person name="Stajich J.E."/>
            <person name="de Vries R.P."/>
            <person name="Record E."/>
            <person name="Levasseur A."/>
            <person name="Baker S.E."/>
            <person name="Bartholomew K.A."/>
            <person name="Coutinho P.M."/>
            <person name="Erdmann S."/>
            <person name="Fowler T.J."/>
            <person name="Gathman A.C."/>
            <person name="Lombard V."/>
            <person name="Henrissat B."/>
            <person name="Knabe N."/>
            <person name="Kuees U."/>
            <person name="Lilly W.W."/>
            <person name="Lindquist E."/>
            <person name="Lucas S."/>
            <person name="Magnuson J.K."/>
            <person name="Piumi F."/>
            <person name="Raudaskoski M."/>
            <person name="Salamov A."/>
            <person name="Schmutz J."/>
            <person name="Schwarze F.W.M.R."/>
            <person name="vanKuyk P.A."/>
            <person name="Horton J.S."/>
            <person name="Grigoriev I.V."/>
            <person name="Woesten H.A.B."/>
        </authorList>
    </citation>
    <scope>NUCLEOTIDE SEQUENCE [LARGE SCALE GENOMIC DNA]</scope>
    <source>
        <strain evidence="2">H4-8 / FGSC 9210</strain>
    </source>
</reference>
<sequence length="364" mass="40529">MAASLSDVQIARETPSDGLQEDSIQLVAKHPQHGLIGKLQALIFSRSPALQAFLKENSHQWADFVLRIFDPNMNVNPMIVGDPHHSGTGCWGNEMSVGPIVLLHDLEIVTEFANKGVEYALLKELLSLSIMTLDTIVYSGDVARPQARPYLRVFGFRRVGRTAIFAYSPNHAHPSRSVPLSAEIAIDQDRFAPKPWAFPPAVMAALRQRFPVQTAADPPFDRTLAMAPAHMQPHVPTPAEVVAVVHDAYARHPAFIHVQDDQGFTPVYAAAIGGAVPALRALLEYGIPAEEILSRDHNGEEHMNAIEAFDRAMMDKRLETQIWERRKTTYSDEELMVSYMLRQAAGQEVPSLEKFMSDAQRVHY</sequence>
<protein>
    <submittedName>
        <fullName evidence="1">Uncharacterized protein</fullName>
    </submittedName>
</protein>
<name>D8PXK1_SCHCM</name>
<dbReference type="RefSeq" id="XP_003034590.1">
    <property type="nucleotide sequence ID" value="XM_003034544.1"/>
</dbReference>